<dbReference type="GeneID" id="113212125"/>
<dbReference type="GO" id="GO:0005739">
    <property type="term" value="C:mitochondrion"/>
    <property type="evidence" value="ECO:0007669"/>
    <property type="project" value="GOC"/>
</dbReference>
<reference evidence="6" key="1">
    <citation type="submission" date="2025-08" db="UniProtKB">
        <authorList>
            <consortium name="RefSeq"/>
        </authorList>
    </citation>
    <scope>IDENTIFICATION</scope>
    <source>
        <tissue evidence="6">Whole organism</tissue>
    </source>
</reference>
<evidence type="ECO:0000256" key="1">
    <source>
        <dbReference type="ARBA" id="ARBA00023002"/>
    </source>
</evidence>
<dbReference type="Gene3D" id="3.30.9.10">
    <property type="entry name" value="D-Amino Acid Oxidase, subunit A, domain 2"/>
    <property type="match status" value="1"/>
</dbReference>
<dbReference type="RefSeq" id="XP_052130090.1">
    <property type="nucleotide sequence ID" value="XM_052274130.1"/>
</dbReference>
<accession>A0A9C6X6P1</accession>
<protein>
    <recommendedName>
        <fullName evidence="2">FAD-dependent oxidoreductase domain-containing protein 1</fullName>
    </recommendedName>
</protein>
<dbReference type="GO" id="GO:0032981">
    <property type="term" value="P:mitochondrial respiratory chain complex I assembly"/>
    <property type="evidence" value="ECO:0007669"/>
    <property type="project" value="TreeGrafter"/>
</dbReference>
<keyword evidence="5" id="KW-1185">Reference proteome</keyword>
<dbReference type="KEGG" id="foc:113212125"/>
<dbReference type="AlphaFoldDB" id="A0A9C6X6P1"/>
<sequence length="505" mass="56323">MMMLGSFFRGCQKNVVSSSVSFRHISTAIRNNSNQDYDEPQHVVYPKIKLPSKIVLPGLPTEEPWTRVKKVMKFDYDTAVANLQGKPPPPFPGNADILIIGGGIVGSSIAYHLSERTGPGLKVTVVEKNPPKISNCSSDLYHQVGSMPNFEMTQYAAEFYRTLGLTWDDPDLPPLPDIGFNVNSSLLIAPKDKTDIIDDLSDMYKTTKWNHQMLSSQILKQKFPWLNSDGIVLGCLGMHKEGFFNESCALAIIRAKARRNGVTFQQGNVVGFEFVDVSDLASPMHHLIKTYTPRTAVIYDPEGDAKRLSFGYAVLAAGNSINEVASLLRINNQDTDLPLISQKLSTFEIQSNSGPGLDMPLIMDPSGLRVRRNGLLGTYSVWNEKDLVDHASDEEPIVDNNYFNEELYPKLIHRIPDFKDCKVISSKAQIVDKCLWDNHLLLGPLIRYPNILVAGGFCNNRYLFAPAIGRGLAEHMLDSQYSGIDLSCFRLERIVNELKINTAQI</sequence>
<gene>
    <name evidence="6" type="primary">LOC113212125</name>
</gene>
<dbReference type="Gene3D" id="3.50.50.60">
    <property type="entry name" value="FAD/NAD(P)-binding domain"/>
    <property type="match status" value="1"/>
</dbReference>
<evidence type="ECO:0000259" key="4">
    <source>
        <dbReference type="Pfam" id="PF01266"/>
    </source>
</evidence>
<dbReference type="PANTHER" id="PTHR13847:SF287">
    <property type="entry name" value="FAD-DEPENDENT OXIDOREDUCTASE DOMAIN-CONTAINING PROTEIN 1"/>
    <property type="match status" value="1"/>
</dbReference>
<dbReference type="OrthoDB" id="424974at2759"/>
<comment type="function">
    <text evidence="3">Required for the assembly of the mitochondrial membrane respiratory chain NADH dehydrogenase (Complex I). Involved in mid-late stages of complex I assembly.</text>
</comment>
<dbReference type="InterPro" id="IPR006076">
    <property type="entry name" value="FAD-dep_OxRdtase"/>
</dbReference>
<dbReference type="SUPFAM" id="SSF51905">
    <property type="entry name" value="FAD/NAD(P)-binding domain"/>
    <property type="match status" value="1"/>
</dbReference>
<dbReference type="GO" id="GO:0016491">
    <property type="term" value="F:oxidoreductase activity"/>
    <property type="evidence" value="ECO:0007669"/>
    <property type="project" value="UniProtKB-KW"/>
</dbReference>
<dbReference type="Proteomes" id="UP000504606">
    <property type="component" value="Unplaced"/>
</dbReference>
<dbReference type="PANTHER" id="PTHR13847">
    <property type="entry name" value="SARCOSINE DEHYDROGENASE-RELATED"/>
    <property type="match status" value="1"/>
</dbReference>
<evidence type="ECO:0000313" key="5">
    <source>
        <dbReference type="Proteomes" id="UP000504606"/>
    </source>
</evidence>
<proteinExistence type="predicted"/>
<dbReference type="Pfam" id="PF01266">
    <property type="entry name" value="DAO"/>
    <property type="match status" value="1"/>
</dbReference>
<evidence type="ECO:0000313" key="6">
    <source>
        <dbReference type="RefSeq" id="XP_052130090.1"/>
    </source>
</evidence>
<keyword evidence="1" id="KW-0560">Oxidoreductase</keyword>
<feature type="domain" description="FAD dependent oxidoreductase" evidence="4">
    <location>
        <begin position="96"/>
        <end position="474"/>
    </location>
</feature>
<evidence type="ECO:0000256" key="3">
    <source>
        <dbReference type="ARBA" id="ARBA00046185"/>
    </source>
</evidence>
<name>A0A9C6X6P1_FRAOC</name>
<organism evidence="5 6">
    <name type="scientific">Frankliniella occidentalis</name>
    <name type="common">Western flower thrips</name>
    <name type="synonym">Euthrips occidentalis</name>
    <dbReference type="NCBI Taxonomy" id="133901"/>
    <lineage>
        <taxon>Eukaryota</taxon>
        <taxon>Metazoa</taxon>
        <taxon>Ecdysozoa</taxon>
        <taxon>Arthropoda</taxon>
        <taxon>Hexapoda</taxon>
        <taxon>Insecta</taxon>
        <taxon>Pterygota</taxon>
        <taxon>Neoptera</taxon>
        <taxon>Paraneoptera</taxon>
        <taxon>Thysanoptera</taxon>
        <taxon>Terebrantia</taxon>
        <taxon>Thripoidea</taxon>
        <taxon>Thripidae</taxon>
        <taxon>Frankliniella</taxon>
    </lineage>
</organism>
<dbReference type="InterPro" id="IPR036188">
    <property type="entry name" value="FAD/NAD-bd_sf"/>
</dbReference>
<evidence type="ECO:0000256" key="2">
    <source>
        <dbReference type="ARBA" id="ARBA00039785"/>
    </source>
</evidence>